<comment type="caution">
    <text evidence="2">The sequence shown here is derived from an EMBL/GenBank/DDBJ whole genome shotgun (WGS) entry which is preliminary data.</text>
</comment>
<evidence type="ECO:0000256" key="1">
    <source>
        <dbReference type="SAM" id="MobiDB-lite"/>
    </source>
</evidence>
<dbReference type="Proteomes" id="UP000824024">
    <property type="component" value="Unassembled WGS sequence"/>
</dbReference>
<feature type="compositionally biased region" description="Basic and acidic residues" evidence="1">
    <location>
        <begin position="59"/>
        <end position="94"/>
    </location>
</feature>
<protein>
    <submittedName>
        <fullName evidence="2">Uncharacterized protein</fullName>
    </submittedName>
</protein>
<evidence type="ECO:0000313" key="2">
    <source>
        <dbReference type="EMBL" id="HIZ08065.1"/>
    </source>
</evidence>
<organism evidence="2 3">
    <name type="scientific">Candidatus Eubacterium avistercoris</name>
    <dbReference type="NCBI Taxonomy" id="2838567"/>
    <lineage>
        <taxon>Bacteria</taxon>
        <taxon>Bacillati</taxon>
        <taxon>Bacillota</taxon>
        <taxon>Clostridia</taxon>
        <taxon>Eubacteriales</taxon>
        <taxon>Eubacteriaceae</taxon>
        <taxon>Eubacterium</taxon>
    </lineage>
</organism>
<reference evidence="2" key="2">
    <citation type="submission" date="2021-04" db="EMBL/GenBank/DDBJ databases">
        <authorList>
            <person name="Gilroy R."/>
        </authorList>
    </citation>
    <scope>NUCLEOTIDE SEQUENCE</scope>
    <source>
        <strain evidence="2">CHK192-9172</strain>
    </source>
</reference>
<dbReference type="AlphaFoldDB" id="A0A9D2IGD2"/>
<proteinExistence type="predicted"/>
<accession>A0A9D2IGD2</accession>
<sequence length="173" mass="18957">MGIIVFIIIVVLIILSAARKGAGQTDNGHSAGGTRVSGAQTKKKPEAAGTQNAKAARRQKAETARRQKAETARKQKAETARKHMTEKWLEEESLRKEGRPEHVWKAAGVEEGDGMILASAKLTSYAAEKDNEENSQEDLLGPVYDLMVKGPDTSIAFERDFLAEGMDMLNKYN</sequence>
<feature type="region of interest" description="Disordered" evidence="1">
    <location>
        <begin position="22"/>
        <end position="94"/>
    </location>
</feature>
<dbReference type="EMBL" id="DXCH01000249">
    <property type="protein sequence ID" value="HIZ08065.1"/>
    <property type="molecule type" value="Genomic_DNA"/>
</dbReference>
<evidence type="ECO:0000313" key="3">
    <source>
        <dbReference type="Proteomes" id="UP000824024"/>
    </source>
</evidence>
<reference evidence="2" key="1">
    <citation type="journal article" date="2021" name="PeerJ">
        <title>Extensive microbial diversity within the chicken gut microbiome revealed by metagenomics and culture.</title>
        <authorList>
            <person name="Gilroy R."/>
            <person name="Ravi A."/>
            <person name="Getino M."/>
            <person name="Pursley I."/>
            <person name="Horton D.L."/>
            <person name="Alikhan N.F."/>
            <person name="Baker D."/>
            <person name="Gharbi K."/>
            <person name="Hall N."/>
            <person name="Watson M."/>
            <person name="Adriaenssens E.M."/>
            <person name="Foster-Nyarko E."/>
            <person name="Jarju S."/>
            <person name="Secka A."/>
            <person name="Antonio M."/>
            <person name="Oren A."/>
            <person name="Chaudhuri R.R."/>
            <person name="La Ragione R."/>
            <person name="Hildebrand F."/>
            <person name="Pallen M.J."/>
        </authorList>
    </citation>
    <scope>NUCLEOTIDE SEQUENCE</scope>
    <source>
        <strain evidence="2">CHK192-9172</strain>
    </source>
</reference>
<gene>
    <name evidence="2" type="ORF">IAA08_09030</name>
</gene>
<name>A0A9D2IGD2_9FIRM</name>